<evidence type="ECO:0000313" key="2">
    <source>
        <dbReference type="EMBL" id="KKN62720.1"/>
    </source>
</evidence>
<reference evidence="2" key="1">
    <citation type="journal article" date="2015" name="Nature">
        <title>Complex archaea that bridge the gap between prokaryotes and eukaryotes.</title>
        <authorList>
            <person name="Spang A."/>
            <person name="Saw J.H."/>
            <person name="Jorgensen S.L."/>
            <person name="Zaremba-Niedzwiedzka K."/>
            <person name="Martijn J."/>
            <person name="Lind A.E."/>
            <person name="van Eijk R."/>
            <person name="Schleper C."/>
            <person name="Guy L."/>
            <person name="Ettema T.J."/>
        </authorList>
    </citation>
    <scope>NUCLEOTIDE SEQUENCE</scope>
</reference>
<evidence type="ECO:0000256" key="1">
    <source>
        <dbReference type="SAM" id="MobiDB-lite"/>
    </source>
</evidence>
<feature type="compositionally biased region" description="Basic residues" evidence="1">
    <location>
        <begin position="43"/>
        <end position="52"/>
    </location>
</feature>
<accession>A0A0F9S1T8</accession>
<name>A0A0F9S1T8_9ZZZZ</name>
<protein>
    <submittedName>
        <fullName evidence="2">Uncharacterized protein</fullName>
    </submittedName>
</protein>
<organism evidence="2">
    <name type="scientific">marine sediment metagenome</name>
    <dbReference type="NCBI Taxonomy" id="412755"/>
    <lineage>
        <taxon>unclassified sequences</taxon>
        <taxon>metagenomes</taxon>
        <taxon>ecological metagenomes</taxon>
    </lineage>
</organism>
<sequence>MDIMIPYLGRITRLEVESKSAFHIAGVQSGTAAEKVELENKKRRELQKKKKLNMLDDKKSKKKSNLDDDENPHLDTWA</sequence>
<proteinExistence type="predicted"/>
<feature type="region of interest" description="Disordered" evidence="1">
    <location>
        <begin position="36"/>
        <end position="78"/>
    </location>
</feature>
<dbReference type="EMBL" id="LAZR01000615">
    <property type="protein sequence ID" value="KKN62720.1"/>
    <property type="molecule type" value="Genomic_DNA"/>
</dbReference>
<gene>
    <name evidence="2" type="ORF">LCGC14_0508930</name>
</gene>
<dbReference type="AlphaFoldDB" id="A0A0F9S1T8"/>
<comment type="caution">
    <text evidence="2">The sequence shown here is derived from an EMBL/GenBank/DDBJ whole genome shotgun (WGS) entry which is preliminary data.</text>
</comment>